<feature type="region of interest" description="Disordered" evidence="1">
    <location>
        <begin position="1"/>
        <end position="110"/>
    </location>
</feature>
<feature type="region of interest" description="Disordered" evidence="1">
    <location>
        <begin position="301"/>
        <end position="398"/>
    </location>
</feature>
<evidence type="ECO:0000256" key="1">
    <source>
        <dbReference type="SAM" id="MobiDB-lite"/>
    </source>
</evidence>
<reference evidence="2" key="1">
    <citation type="journal article" date="2017" name="Science">
        <title>Giant viruses with an expanded complement of translation system components.</title>
        <authorList>
            <person name="Schulz F."/>
            <person name="Yutin N."/>
            <person name="Ivanova N.N."/>
            <person name="Ortega D.R."/>
            <person name="Lee T.K."/>
            <person name="Vierheilig J."/>
            <person name="Daims H."/>
            <person name="Horn M."/>
            <person name="Wagner M."/>
            <person name="Jensen G.J."/>
            <person name="Kyrpides N.C."/>
            <person name="Koonin E.V."/>
            <person name="Woyke T."/>
        </authorList>
    </citation>
    <scope>NUCLEOTIDE SEQUENCE</scope>
    <source>
        <strain evidence="2">CTV1</strain>
    </source>
</reference>
<accession>A0A1V0SAU2</accession>
<feature type="compositionally biased region" description="Acidic residues" evidence="1">
    <location>
        <begin position="145"/>
        <end position="161"/>
    </location>
</feature>
<organism evidence="2">
    <name type="scientific">Catovirus CTV1</name>
    <dbReference type="NCBI Taxonomy" id="1977631"/>
    <lineage>
        <taxon>Viruses</taxon>
        <taxon>Varidnaviria</taxon>
        <taxon>Bamfordvirae</taxon>
        <taxon>Nucleocytoviricota</taxon>
        <taxon>Megaviricetes</taxon>
        <taxon>Imitervirales</taxon>
        <taxon>Mimiviridae</taxon>
        <taxon>Klosneuvirinae</taxon>
        <taxon>Catovirus</taxon>
    </lineage>
</organism>
<feature type="compositionally biased region" description="Basic and acidic residues" evidence="1">
    <location>
        <begin position="310"/>
        <end position="336"/>
    </location>
</feature>
<dbReference type="EMBL" id="KY684083">
    <property type="protein sequence ID" value="ARF08784.1"/>
    <property type="molecule type" value="Genomic_DNA"/>
</dbReference>
<feature type="compositionally biased region" description="Low complexity" evidence="1">
    <location>
        <begin position="349"/>
        <end position="381"/>
    </location>
</feature>
<evidence type="ECO:0000313" key="2">
    <source>
        <dbReference type="EMBL" id="ARF08784.1"/>
    </source>
</evidence>
<name>A0A1V0SAU2_9VIRU</name>
<protein>
    <submittedName>
        <fullName evidence="2">Uncharacterized protein</fullName>
    </submittedName>
</protein>
<feature type="compositionally biased region" description="Polar residues" evidence="1">
    <location>
        <begin position="62"/>
        <end position="76"/>
    </location>
</feature>
<gene>
    <name evidence="2" type="ORF">Catovirus_1_834</name>
</gene>
<sequence length="398" mass="46630">MNRVNAPLRRNNDNDYNYNRGNNKTESNNFASSVKTMSHRTNRQNIGTTEFVGVPIRKIIQKNPTDNNNSKGTSNIHKALKKNPPKKDYESDNEYDSNDENNNKKQHPSIDNYVQYIKNNMLKEVDLNNKKSKKTTNYDLKSIDSEDNESDDDNNSDESNDSEYKSVFKLHEKNLRLSEKAISAEITSFRIHNKKEPIISNIHVQKTDTGLRFIFNVNSQSLKSPSYLLNYKISRNIFLATLTKKDNDYDLSRTIEYGQLQFEEEPRIKFFVEDIYSNNQNIQEIEINLLKLLDKKTQKTFNSRKHIEKKKNDSKDNKRSGSRNEKNRDNKKNRYDEDSDDGNEDDISNKNSNNVRNNNKTNNNNRNNNNGNNMNNRNNNNKSKDEPKVLKKSKNFRY</sequence>
<feature type="compositionally biased region" description="Polar residues" evidence="1">
    <location>
        <begin position="24"/>
        <end position="36"/>
    </location>
</feature>
<proteinExistence type="predicted"/>
<feature type="compositionally biased region" description="Acidic residues" evidence="1">
    <location>
        <begin position="337"/>
        <end position="346"/>
    </location>
</feature>
<feature type="region of interest" description="Disordered" evidence="1">
    <location>
        <begin position="138"/>
        <end position="163"/>
    </location>
</feature>